<proteinExistence type="predicted"/>
<evidence type="ECO:0000313" key="2">
    <source>
        <dbReference type="Proteomes" id="UP001558613"/>
    </source>
</evidence>
<protein>
    <submittedName>
        <fullName evidence="1">Uncharacterized protein</fullName>
    </submittedName>
</protein>
<name>A0ABR3NNL9_9TELE</name>
<gene>
    <name evidence="1" type="ORF">QQF64_025187</name>
</gene>
<keyword evidence="2" id="KW-1185">Reference proteome</keyword>
<dbReference type="EMBL" id="JAYMGO010000003">
    <property type="protein sequence ID" value="KAL1278514.1"/>
    <property type="molecule type" value="Genomic_DNA"/>
</dbReference>
<sequence>MLQQQMRASEREFGVHHKSLTFSRVPVDSAGFFSSGQLESVWWIPIVIVVCWWAVASSSAFPKSLTLQGGGAPVTSQPSSSLVQRLFE</sequence>
<accession>A0ABR3NNL9</accession>
<organism evidence="1 2">
    <name type="scientific">Cirrhinus molitorella</name>
    <name type="common">mud carp</name>
    <dbReference type="NCBI Taxonomy" id="172907"/>
    <lineage>
        <taxon>Eukaryota</taxon>
        <taxon>Metazoa</taxon>
        <taxon>Chordata</taxon>
        <taxon>Craniata</taxon>
        <taxon>Vertebrata</taxon>
        <taxon>Euteleostomi</taxon>
        <taxon>Actinopterygii</taxon>
        <taxon>Neopterygii</taxon>
        <taxon>Teleostei</taxon>
        <taxon>Ostariophysi</taxon>
        <taxon>Cypriniformes</taxon>
        <taxon>Cyprinidae</taxon>
        <taxon>Labeoninae</taxon>
        <taxon>Labeonini</taxon>
        <taxon>Cirrhinus</taxon>
    </lineage>
</organism>
<comment type="caution">
    <text evidence="1">The sequence shown here is derived from an EMBL/GenBank/DDBJ whole genome shotgun (WGS) entry which is preliminary data.</text>
</comment>
<dbReference type="Proteomes" id="UP001558613">
    <property type="component" value="Unassembled WGS sequence"/>
</dbReference>
<evidence type="ECO:0000313" key="1">
    <source>
        <dbReference type="EMBL" id="KAL1278514.1"/>
    </source>
</evidence>
<reference evidence="1 2" key="1">
    <citation type="submission" date="2023-09" db="EMBL/GenBank/DDBJ databases">
        <authorList>
            <person name="Wang M."/>
        </authorList>
    </citation>
    <scope>NUCLEOTIDE SEQUENCE [LARGE SCALE GENOMIC DNA]</scope>
    <source>
        <strain evidence="1">GT-2023</strain>
        <tissue evidence="1">Liver</tissue>
    </source>
</reference>